<dbReference type="Gene3D" id="2.70.50.70">
    <property type="match status" value="1"/>
</dbReference>
<keyword evidence="1" id="KW-0732">Signal</keyword>
<evidence type="ECO:0000313" key="3">
    <source>
        <dbReference type="Proteomes" id="UP000324022"/>
    </source>
</evidence>
<keyword evidence="3" id="KW-1185">Reference proteome</keyword>
<sequence>MVRILTILTFALVAILSVAAAPNGSKRRTKGGLYVSYPNKHTTLQRGTNVTFNWRNAPRHKQAKLLLVAVHPESNDKAIFTISDVADARKYDQNQCDQGPKKQHCGSLEWKIPAKIPRGKYYLVIIPYGKKGEGKEYDSQHFTIE</sequence>
<organism evidence="2 3">
    <name type="scientific">Ustilago trichophora</name>
    <dbReference type="NCBI Taxonomy" id="86804"/>
    <lineage>
        <taxon>Eukaryota</taxon>
        <taxon>Fungi</taxon>
        <taxon>Dikarya</taxon>
        <taxon>Basidiomycota</taxon>
        <taxon>Ustilaginomycotina</taxon>
        <taxon>Ustilaginomycetes</taxon>
        <taxon>Ustilaginales</taxon>
        <taxon>Ustilaginaceae</taxon>
        <taxon>Ustilago</taxon>
    </lineage>
</organism>
<dbReference type="EMBL" id="OOIN01000006">
    <property type="protein sequence ID" value="SPO23651.1"/>
    <property type="molecule type" value="Genomic_DNA"/>
</dbReference>
<protein>
    <submittedName>
        <fullName evidence="2">Uncharacterized protein</fullName>
    </submittedName>
</protein>
<feature type="chain" id="PRO_5022852436" evidence="1">
    <location>
        <begin position="21"/>
        <end position="145"/>
    </location>
</feature>
<feature type="signal peptide" evidence="1">
    <location>
        <begin position="1"/>
        <end position="20"/>
    </location>
</feature>
<dbReference type="AlphaFoldDB" id="A0A5C3E2G4"/>
<evidence type="ECO:0000313" key="2">
    <source>
        <dbReference type="EMBL" id="SPO23651.1"/>
    </source>
</evidence>
<gene>
    <name evidence="2" type="ORF">UTRI_03818_B</name>
</gene>
<dbReference type="Proteomes" id="UP000324022">
    <property type="component" value="Unassembled WGS sequence"/>
</dbReference>
<proteinExistence type="predicted"/>
<accession>A0A5C3E2G4</accession>
<reference evidence="2 3" key="1">
    <citation type="submission" date="2018-03" db="EMBL/GenBank/DDBJ databases">
        <authorList>
            <person name="Guldener U."/>
        </authorList>
    </citation>
    <scope>NUCLEOTIDE SEQUENCE [LARGE SCALE GENOMIC DNA]</scope>
    <source>
        <strain evidence="2 3">NBRC100155</strain>
    </source>
</reference>
<name>A0A5C3E2G4_9BASI</name>
<evidence type="ECO:0000256" key="1">
    <source>
        <dbReference type="SAM" id="SignalP"/>
    </source>
</evidence>